<keyword evidence="4" id="KW-1185">Reference proteome</keyword>
<dbReference type="Gene3D" id="1.20.1270.60">
    <property type="entry name" value="Arfaptin homology (AH) domain/BAR domain"/>
    <property type="match status" value="1"/>
</dbReference>
<feature type="non-terminal residue" evidence="3">
    <location>
        <position position="208"/>
    </location>
</feature>
<dbReference type="OrthoDB" id="10070851at2759"/>
<evidence type="ECO:0000313" key="4">
    <source>
        <dbReference type="Proteomes" id="UP000281553"/>
    </source>
</evidence>
<dbReference type="SUPFAM" id="SSF103657">
    <property type="entry name" value="BAR/IMD domain-like"/>
    <property type="match status" value="1"/>
</dbReference>
<evidence type="ECO:0000313" key="3">
    <source>
        <dbReference type="EMBL" id="VDN13715.1"/>
    </source>
</evidence>
<dbReference type="Pfam" id="PF16746">
    <property type="entry name" value="BAR_3"/>
    <property type="match status" value="1"/>
</dbReference>
<gene>
    <name evidence="3" type="ORF">DILT_LOCUS9546</name>
</gene>
<feature type="region of interest" description="Disordered" evidence="1">
    <location>
        <begin position="141"/>
        <end position="166"/>
    </location>
</feature>
<name>A0A3P7L8S2_DIBLA</name>
<dbReference type="InterPro" id="IPR004148">
    <property type="entry name" value="BAR_dom"/>
</dbReference>
<evidence type="ECO:0000256" key="1">
    <source>
        <dbReference type="SAM" id="MobiDB-lite"/>
    </source>
</evidence>
<dbReference type="Proteomes" id="UP000281553">
    <property type="component" value="Unassembled WGS sequence"/>
</dbReference>
<reference evidence="3 4" key="1">
    <citation type="submission" date="2018-11" db="EMBL/GenBank/DDBJ databases">
        <authorList>
            <consortium name="Pathogen Informatics"/>
        </authorList>
    </citation>
    <scope>NUCLEOTIDE SEQUENCE [LARGE SCALE GENOMIC DNA]</scope>
</reference>
<dbReference type="AlphaFoldDB" id="A0A3P7L8S2"/>
<evidence type="ECO:0000259" key="2">
    <source>
        <dbReference type="Pfam" id="PF16746"/>
    </source>
</evidence>
<feature type="domain" description="BAR" evidence="2">
    <location>
        <begin position="21"/>
        <end position="180"/>
    </location>
</feature>
<dbReference type="GO" id="GO:0005737">
    <property type="term" value="C:cytoplasm"/>
    <property type="evidence" value="ECO:0007669"/>
    <property type="project" value="InterPro"/>
</dbReference>
<dbReference type="EMBL" id="UYRU01057154">
    <property type="protein sequence ID" value="VDN13715.1"/>
    <property type="molecule type" value="Genomic_DNA"/>
</dbReference>
<sequence>MAVEEIFTTVDSRDLWRALSLSECLRFSPQFQLALKTGEREAGQNFAKTLRALGDGLLSILTPCTALPLINLDDETATKTADSRLKLLLNQLTEFSELTKKMAEKLYEPSVQLQKAAENLEHLHPLRKVFSRAGEQLESALSKSASVPRNRPSEAKEADSGVLESRSTYSDSARSYLAELRAGLGPLRLDTCFRCTAITFRTESTYMQ</sequence>
<organism evidence="3 4">
    <name type="scientific">Dibothriocephalus latus</name>
    <name type="common">Fish tapeworm</name>
    <name type="synonym">Diphyllobothrium latum</name>
    <dbReference type="NCBI Taxonomy" id="60516"/>
    <lineage>
        <taxon>Eukaryota</taxon>
        <taxon>Metazoa</taxon>
        <taxon>Spiralia</taxon>
        <taxon>Lophotrochozoa</taxon>
        <taxon>Platyhelminthes</taxon>
        <taxon>Cestoda</taxon>
        <taxon>Eucestoda</taxon>
        <taxon>Diphyllobothriidea</taxon>
        <taxon>Diphyllobothriidae</taxon>
        <taxon>Dibothriocephalus</taxon>
    </lineage>
</organism>
<protein>
    <recommendedName>
        <fullName evidence="2">BAR domain-containing protein</fullName>
    </recommendedName>
</protein>
<accession>A0A3P7L8S2</accession>
<proteinExistence type="predicted"/>
<dbReference type="InterPro" id="IPR027267">
    <property type="entry name" value="AH/BAR_dom_sf"/>
</dbReference>